<dbReference type="EMBL" id="CP026512">
    <property type="protein sequence ID" value="QAX82013.1"/>
    <property type="molecule type" value="Genomic_DNA"/>
</dbReference>
<reference evidence="1 2" key="1">
    <citation type="journal article" date="2018" name="Genome Biol. Evol.">
        <title>Partnering With a Pest: Genomes of Hemlock Woolly Adelgid Symbionts Reveal Atypical Nutritional Provisioning Patterns in Dual-Obligate Bacteria.</title>
        <authorList>
            <person name="Weglarz K.M."/>
            <person name="Havill N.P."/>
            <person name="Burke G.R."/>
            <person name="von Dohlen C.D."/>
        </authorList>
    </citation>
    <scope>NUCLEOTIDE SEQUENCE [LARGE SCALE GENOMIC DNA]</scope>
    <source>
        <strain evidence="1 2">HWA_ENA</strain>
    </source>
</reference>
<accession>A0ABX5R8X4</accession>
<dbReference type="Proteomes" id="UP000288953">
    <property type="component" value="Chromosome"/>
</dbReference>
<evidence type="ECO:0000313" key="1">
    <source>
        <dbReference type="EMBL" id="QAX82013.1"/>
    </source>
</evidence>
<evidence type="ECO:0000313" key="2">
    <source>
        <dbReference type="Proteomes" id="UP000288953"/>
    </source>
</evidence>
<organism evidence="1 2">
    <name type="scientific">Candidatus Pseudomonas adelgestsugas</name>
    <dbReference type="NCBI Taxonomy" id="1302376"/>
    <lineage>
        <taxon>Bacteria</taxon>
        <taxon>Pseudomonadati</taxon>
        <taxon>Pseudomonadota</taxon>
        <taxon>Gammaproteobacteria</taxon>
        <taxon>Pseudomonadales</taxon>
        <taxon>Pseudomonadaceae</taxon>
        <taxon>Pseudomonas</taxon>
    </lineage>
</organism>
<keyword evidence="2" id="KW-1185">Reference proteome</keyword>
<name>A0ABX5R8X4_9PSED</name>
<gene>
    <name evidence="1" type="ORF">C3B55_00690</name>
</gene>
<sequence length="291" mass="34060">MIQNTVHSKLSILIVLYKKHYKNSVAITTLLRNAVCFNKKGISVEFFIWNNTPLCSPILSKQCLTWFEGNNNGLPYIYNRIANIAFMQGATHFMISDDDTDYSSEKYTDAVVAAMIFESRLASNLFGVMLPKMYSKEKLVSPGLRFWFFCRLATRIDSGIVTSANKLAINSGIIFNKLCYKTISPMFDERLQFYATDTAFFINYESYYAHFYVLDVALQHDLSEYTSNSVELAIFRFKEMIRGFRVIFEHKSYLFRYLMEAYLALYSVKKSFLYKKIVFFRLYIFSFKEKI</sequence>
<dbReference type="RefSeq" id="WP_129211361.1">
    <property type="nucleotide sequence ID" value="NZ_CP026512.1"/>
</dbReference>
<proteinExistence type="predicted"/>
<protein>
    <recommendedName>
        <fullName evidence="3">Glycosyl transferase family 2</fullName>
    </recommendedName>
</protein>
<evidence type="ECO:0008006" key="3">
    <source>
        <dbReference type="Google" id="ProtNLM"/>
    </source>
</evidence>